<sequence>MNRTKSINSHSHTLSLRGFSLLGLLHLQLLVLLLLL</sequence>
<gene>
    <name evidence="2" type="ORF">NEF87_002999</name>
</gene>
<protein>
    <submittedName>
        <fullName evidence="2">Uncharacterized protein</fullName>
    </submittedName>
</protein>
<name>A0ABY6HVX1_9ARCH</name>
<keyword evidence="1" id="KW-0812">Transmembrane</keyword>
<reference evidence="2" key="1">
    <citation type="submission" date="2022-09" db="EMBL/GenBank/DDBJ databases">
        <title>Actin cytoskeleton and complex cell architecture in an #Asgard archaeon.</title>
        <authorList>
            <person name="Ponce Toledo R.I."/>
            <person name="Schleper C."/>
            <person name="Rodrigues Oliveira T."/>
            <person name="Wollweber F."/>
            <person name="Xu J."/>
            <person name="Rittmann S."/>
            <person name="Klingl A."/>
            <person name="Pilhofer M."/>
        </authorList>
    </citation>
    <scope>NUCLEOTIDE SEQUENCE</scope>
    <source>
        <strain evidence="2">B-35</strain>
    </source>
</reference>
<feature type="transmembrane region" description="Helical" evidence="1">
    <location>
        <begin position="14"/>
        <end position="35"/>
    </location>
</feature>
<evidence type="ECO:0000313" key="3">
    <source>
        <dbReference type="Proteomes" id="UP001208689"/>
    </source>
</evidence>
<dbReference type="EMBL" id="CP104013">
    <property type="protein sequence ID" value="UYP46714.1"/>
    <property type="molecule type" value="Genomic_DNA"/>
</dbReference>
<organism evidence="2 3">
    <name type="scientific">Candidatus Lokiarchaeum ossiferum</name>
    <dbReference type="NCBI Taxonomy" id="2951803"/>
    <lineage>
        <taxon>Archaea</taxon>
        <taxon>Promethearchaeati</taxon>
        <taxon>Promethearchaeota</taxon>
        <taxon>Promethearchaeia</taxon>
        <taxon>Promethearchaeales</taxon>
        <taxon>Promethearchaeaceae</taxon>
        <taxon>Candidatus Lokiarchaeum</taxon>
    </lineage>
</organism>
<keyword evidence="3" id="KW-1185">Reference proteome</keyword>
<keyword evidence="1" id="KW-1133">Transmembrane helix</keyword>
<proteinExistence type="predicted"/>
<evidence type="ECO:0000313" key="2">
    <source>
        <dbReference type="EMBL" id="UYP46714.1"/>
    </source>
</evidence>
<dbReference type="Proteomes" id="UP001208689">
    <property type="component" value="Chromosome"/>
</dbReference>
<keyword evidence="1" id="KW-0472">Membrane</keyword>
<accession>A0ABY6HVX1</accession>
<evidence type="ECO:0000256" key="1">
    <source>
        <dbReference type="SAM" id="Phobius"/>
    </source>
</evidence>